<feature type="compositionally biased region" description="Low complexity" evidence="2">
    <location>
        <begin position="118"/>
        <end position="127"/>
    </location>
</feature>
<name>A0A291GKS4_9MICO</name>
<evidence type="ECO:0000256" key="1">
    <source>
        <dbReference type="PROSITE-ProRule" id="PRU00473"/>
    </source>
</evidence>
<reference evidence="5" key="1">
    <citation type="submission" date="2017-09" db="EMBL/GenBank/DDBJ databases">
        <title>Brachybacterium sp. VM2412.</title>
        <authorList>
            <person name="Tak E.J."/>
            <person name="Bae J.-W."/>
        </authorList>
    </citation>
    <scope>NUCLEOTIDE SEQUENCE [LARGE SCALE GENOMIC DNA]</scope>
    <source>
        <strain evidence="5">VM2412</strain>
    </source>
</reference>
<evidence type="ECO:0000259" key="3">
    <source>
        <dbReference type="PROSITE" id="PS51123"/>
    </source>
</evidence>
<keyword evidence="1" id="KW-0472">Membrane</keyword>
<organism evidence="4 5">
    <name type="scientific">Brachybacterium vulturis</name>
    <dbReference type="NCBI Taxonomy" id="2017484"/>
    <lineage>
        <taxon>Bacteria</taxon>
        <taxon>Bacillati</taxon>
        <taxon>Actinomycetota</taxon>
        <taxon>Actinomycetes</taxon>
        <taxon>Micrococcales</taxon>
        <taxon>Dermabacteraceae</taxon>
        <taxon>Brachybacterium</taxon>
    </lineage>
</organism>
<accession>A0A291GKS4</accession>
<dbReference type="InterPro" id="IPR006665">
    <property type="entry name" value="OmpA-like"/>
</dbReference>
<proteinExistence type="predicted"/>
<gene>
    <name evidence="4" type="ORF">CFK38_04155</name>
</gene>
<protein>
    <recommendedName>
        <fullName evidence="3">OmpA-like domain-containing protein</fullName>
    </recommendedName>
</protein>
<dbReference type="Pfam" id="PF00691">
    <property type="entry name" value="OmpA"/>
    <property type="match status" value="1"/>
</dbReference>
<dbReference type="Proteomes" id="UP000218165">
    <property type="component" value="Chromosome"/>
</dbReference>
<feature type="domain" description="OmpA-like" evidence="3">
    <location>
        <begin position="263"/>
        <end position="395"/>
    </location>
</feature>
<dbReference type="PROSITE" id="PS51123">
    <property type="entry name" value="OMPA_2"/>
    <property type="match status" value="1"/>
</dbReference>
<dbReference type="SUPFAM" id="SSF103088">
    <property type="entry name" value="OmpA-like"/>
    <property type="match status" value="1"/>
</dbReference>
<dbReference type="OrthoDB" id="9814546at2"/>
<dbReference type="EMBL" id="CP023563">
    <property type="protein sequence ID" value="ATG50807.1"/>
    <property type="molecule type" value="Genomic_DNA"/>
</dbReference>
<dbReference type="KEGG" id="brz:CFK38_04155"/>
<feature type="region of interest" description="Disordered" evidence="2">
    <location>
        <begin position="98"/>
        <end position="150"/>
    </location>
</feature>
<evidence type="ECO:0000313" key="4">
    <source>
        <dbReference type="EMBL" id="ATG50807.1"/>
    </source>
</evidence>
<feature type="compositionally biased region" description="Low complexity" evidence="2">
    <location>
        <begin position="98"/>
        <end position="110"/>
    </location>
</feature>
<evidence type="ECO:0000256" key="2">
    <source>
        <dbReference type="SAM" id="MobiDB-lite"/>
    </source>
</evidence>
<keyword evidence="5" id="KW-1185">Reference proteome</keyword>
<dbReference type="InterPro" id="IPR036737">
    <property type="entry name" value="OmpA-like_sf"/>
</dbReference>
<sequence>MPDLQSMTPGQILADASVADFITALGLGIAEAQTALDTNSVNQLPEFVRPLEALGGKSLLDLGLSPAFYHYQHADLSCSLQLTLKVGENLSVGVGLTGSFGSDGTSTSSEESAESETESGTSSSSSTRRAELEVRSSSTGSLSVGGRSFPLTGDDPLARIRELQDAVTSDPAAGVPRLLYAPPRDSFEISTDAPEDAVVTTDRTVAVLGGGFARGMIRIDTDEDTAYRLHDTLTISTTAQGDLEAYAAHVAAEIDADPDFEATAYAPGTPIERVFFPTSRHHLAQFTAEGEPRNEGLRSTLEGIARMCRDSGITLRVTGHTDRQRFAGRDQDTSDDLNEALGLRRAQEVEDALVAYGAPADRIEVESVGVRETPRGEPRDRVRWRCVDIEFDPPFHCVIVKATSATASLSGVTPDDLTAPISTGNAWFHLLAPRELSLSESSVTIDGTEFAFSGAPGGGAASGTAGAFAHNLATSITANTAVDFTASADANVVTVYRKSSPFTLTLYTVEEREMSISGTEGVTVTREFTRTSSSSSESTDSSNSTVAFGATVDVRYSRQYETTITGNSSITARLVSIPAPPQFLEAIQDFLSQEG</sequence>
<evidence type="ECO:0000313" key="5">
    <source>
        <dbReference type="Proteomes" id="UP000218165"/>
    </source>
</evidence>
<dbReference type="RefSeq" id="WP_096801947.1">
    <property type="nucleotide sequence ID" value="NZ_CP023563.1"/>
</dbReference>
<dbReference type="Gene3D" id="3.30.1330.60">
    <property type="entry name" value="OmpA-like domain"/>
    <property type="match status" value="1"/>
</dbReference>
<dbReference type="GO" id="GO:0016020">
    <property type="term" value="C:membrane"/>
    <property type="evidence" value="ECO:0007669"/>
    <property type="project" value="UniProtKB-UniRule"/>
</dbReference>
<dbReference type="AlphaFoldDB" id="A0A291GKS4"/>